<comment type="pathway">
    <text evidence="2 11">Purine metabolism; AMP biosynthesis via salvage pathway; AMP from adenosine: step 1/1.</text>
</comment>
<dbReference type="InterPro" id="IPR011611">
    <property type="entry name" value="PfkB_dom"/>
</dbReference>
<evidence type="ECO:0000256" key="1">
    <source>
        <dbReference type="ARBA" id="ARBA00001946"/>
    </source>
</evidence>
<dbReference type="Pfam" id="PF00294">
    <property type="entry name" value="PfkB"/>
    <property type="match status" value="1"/>
</dbReference>
<dbReference type="FunFam" id="3.40.1190.20:FF:000014">
    <property type="entry name" value="ADO1p Adenosine kinase"/>
    <property type="match status" value="1"/>
</dbReference>
<keyword evidence="9 11" id="KW-0067">ATP-binding</keyword>
<protein>
    <recommendedName>
        <fullName evidence="4 11">Adenosine kinase</fullName>
        <shortName evidence="11">AK</shortName>
        <ecNumber evidence="4 11">2.7.1.20</ecNumber>
    </recommendedName>
    <alternativeName>
        <fullName evidence="11">Adenosine 5'-phosphotransferase</fullName>
    </alternativeName>
</protein>
<evidence type="ECO:0000256" key="9">
    <source>
        <dbReference type="ARBA" id="ARBA00022840"/>
    </source>
</evidence>
<evidence type="ECO:0000256" key="8">
    <source>
        <dbReference type="ARBA" id="ARBA00022777"/>
    </source>
</evidence>
<keyword evidence="8 11" id="KW-0418">Kinase</keyword>
<sequence>MPGNYELLCLENPLLDIQGVGDQALLDKYGLKANDAILADPEKHMGLYEDLIQNYKAVLIAGGAAQNTARGAAYILEPNSVVYIGCIGKDKYGETLEKISADAGVKTEYLYDEKTPTGRCGVVITGHNRSLCTDLAAANNYKLEHLKEERIWKQVENAKVFYVGGFHLTVCVPAIKALAEEAAAKDKQFILNLSAPFISQFFKDPLDEILPYVDILIGNETEAAAFAEAHGYETKDVKEIAKKIASLPKKNTNRPRTVVITQGTDPTIAVSAKDGSDVDVKEVSVHAITEDKINDTNGAGDAFAGGFVAGIVQGKPLEKAIDMGQWLAKLSIQELGPSYPQPKQTYSS</sequence>
<comment type="catalytic activity">
    <reaction evidence="11">
        <text>adenosine + ATP = AMP + ADP + H(+)</text>
        <dbReference type="Rhea" id="RHEA:20824"/>
        <dbReference type="ChEBI" id="CHEBI:15378"/>
        <dbReference type="ChEBI" id="CHEBI:16335"/>
        <dbReference type="ChEBI" id="CHEBI:30616"/>
        <dbReference type="ChEBI" id="CHEBI:456215"/>
        <dbReference type="ChEBI" id="CHEBI:456216"/>
        <dbReference type="EC" id="2.7.1.20"/>
    </reaction>
</comment>
<dbReference type="UniPathway" id="UPA00588">
    <property type="reaction ID" value="UER00659"/>
</dbReference>
<keyword evidence="11" id="KW-0460">Magnesium</keyword>
<comment type="cofactor">
    <cofactor evidence="1 11">
        <name>Mg(2+)</name>
        <dbReference type="ChEBI" id="CHEBI:18420"/>
    </cofactor>
</comment>
<dbReference type="PANTHER" id="PTHR45769">
    <property type="entry name" value="ADENOSINE KINASE"/>
    <property type="match status" value="1"/>
</dbReference>
<dbReference type="EMBL" id="NQIK02000003">
    <property type="protein sequence ID" value="KAF7572781.1"/>
    <property type="molecule type" value="Genomic_DNA"/>
</dbReference>
<evidence type="ECO:0000256" key="10">
    <source>
        <dbReference type="PIRSR" id="PIRSR601805-1"/>
    </source>
</evidence>
<evidence type="ECO:0000256" key="7">
    <source>
        <dbReference type="ARBA" id="ARBA00022741"/>
    </source>
</evidence>
<evidence type="ECO:0000313" key="13">
    <source>
        <dbReference type="EMBL" id="KAF7572781.1"/>
    </source>
</evidence>
<dbReference type="GO" id="GO:0005634">
    <property type="term" value="C:nucleus"/>
    <property type="evidence" value="ECO:0007669"/>
    <property type="project" value="TreeGrafter"/>
</dbReference>
<dbReference type="CDD" id="cd01168">
    <property type="entry name" value="adenosine_kinase"/>
    <property type="match status" value="1"/>
</dbReference>
<dbReference type="EMBL" id="NRDI02000020">
    <property type="protein sequence ID" value="KAI1509413.1"/>
    <property type="molecule type" value="Genomic_DNA"/>
</dbReference>
<evidence type="ECO:0000313" key="14">
    <source>
        <dbReference type="EMBL" id="KAI1509413.1"/>
    </source>
</evidence>
<dbReference type="Gene3D" id="3.30.1110.10">
    <property type="match status" value="1"/>
</dbReference>
<dbReference type="OrthoDB" id="432447at2759"/>
<keyword evidence="7 11" id="KW-0547">Nucleotide-binding</keyword>
<keyword evidence="5 11" id="KW-0808">Transferase</keyword>
<evidence type="ECO:0000256" key="3">
    <source>
        <dbReference type="ARBA" id="ARBA00010688"/>
    </source>
</evidence>
<dbReference type="GO" id="GO:0044209">
    <property type="term" value="P:AMP salvage"/>
    <property type="evidence" value="ECO:0007669"/>
    <property type="project" value="UniProtKB-UniRule"/>
</dbReference>
<dbReference type="PROSITE" id="PS00584">
    <property type="entry name" value="PFKB_KINASES_2"/>
    <property type="match status" value="1"/>
</dbReference>
<dbReference type="PRINTS" id="PR00989">
    <property type="entry name" value="ADENOKINASE"/>
</dbReference>
<dbReference type="GO" id="GO:0004001">
    <property type="term" value="F:adenosine kinase activity"/>
    <property type="evidence" value="ECO:0007669"/>
    <property type="project" value="UniProtKB-UniRule"/>
</dbReference>
<organism evidence="14 15">
    <name type="scientific">Pyrenophora tritici-repentis</name>
    <dbReference type="NCBI Taxonomy" id="45151"/>
    <lineage>
        <taxon>Eukaryota</taxon>
        <taxon>Fungi</taxon>
        <taxon>Dikarya</taxon>
        <taxon>Ascomycota</taxon>
        <taxon>Pezizomycotina</taxon>
        <taxon>Dothideomycetes</taxon>
        <taxon>Pleosporomycetidae</taxon>
        <taxon>Pleosporales</taxon>
        <taxon>Pleosporineae</taxon>
        <taxon>Pleosporaceae</taxon>
        <taxon>Pyrenophora</taxon>
    </lineage>
</organism>
<feature type="domain" description="Carbohydrate kinase PfkB" evidence="12">
    <location>
        <begin position="25"/>
        <end position="343"/>
    </location>
</feature>
<comment type="caution">
    <text evidence="14">The sequence shown here is derived from an EMBL/GenBank/DDBJ whole genome shotgun (WGS) entry which is preliminary data.</text>
</comment>
<evidence type="ECO:0000313" key="15">
    <source>
        <dbReference type="Proteomes" id="UP000249757"/>
    </source>
</evidence>
<reference evidence="13" key="1">
    <citation type="journal article" date="2018" name="BMC Genomics">
        <title>Comparative genomics of the wheat fungal pathogen Pyrenophora tritici-repentis reveals chromosomal variations and genome plasticity.</title>
        <authorList>
            <person name="Moolhuijzen P."/>
            <person name="See P.T."/>
            <person name="Hane J.K."/>
            <person name="Shi G."/>
            <person name="Liu Z."/>
            <person name="Oliver R.P."/>
            <person name="Moffat C.S."/>
        </authorList>
    </citation>
    <scope>NUCLEOTIDE SEQUENCE [LARGE SCALE GENOMIC DNA]</scope>
    <source>
        <strain evidence="13">M4</strain>
    </source>
</reference>
<comment type="function">
    <text evidence="11">ATP dependent phosphorylation of adenosine and other related nucleoside analogs to monophosphate derivatives.</text>
</comment>
<dbReference type="PANTHER" id="PTHR45769:SF3">
    <property type="entry name" value="ADENOSINE KINASE"/>
    <property type="match status" value="1"/>
</dbReference>
<dbReference type="GO" id="GO:0005524">
    <property type="term" value="F:ATP binding"/>
    <property type="evidence" value="ECO:0007669"/>
    <property type="project" value="UniProtKB-UniRule"/>
</dbReference>
<reference evidence="14" key="3">
    <citation type="journal article" date="2022" name="bioRxiv">
        <title>A global pangenome for the wheat fungal pathogen Pyrenophora tritici-repentis and prediction of effector protein structural homology.</title>
        <authorList>
            <person name="Moolhuijzen P."/>
            <person name="See P.T."/>
            <person name="Shi G."/>
            <person name="Powell H.R."/>
            <person name="Cockram J."/>
            <person name="Jorgensen L.N."/>
            <person name="Benslimane H."/>
            <person name="Strelkov S.E."/>
            <person name="Turner J."/>
            <person name="Liu Z."/>
            <person name="Moffat C.S."/>
        </authorList>
    </citation>
    <scope>NUCLEOTIDE SEQUENCE</scope>
    <source>
        <strain evidence="14">86-124</strain>
    </source>
</reference>
<evidence type="ECO:0000256" key="5">
    <source>
        <dbReference type="ARBA" id="ARBA00022679"/>
    </source>
</evidence>
<dbReference type="GO" id="GO:0006144">
    <property type="term" value="P:purine nucleobase metabolic process"/>
    <property type="evidence" value="ECO:0007669"/>
    <property type="project" value="TreeGrafter"/>
</dbReference>
<reference evidence="15" key="4">
    <citation type="journal article" date="2022" name="Microb. Genom.">
        <title>A global pangenome for the wheat fungal pathogen Pyrenophora tritici-repentis and prediction of effector protein structural homology.</title>
        <authorList>
            <person name="Moolhuijzen P.M."/>
            <person name="See P.T."/>
            <person name="Shi G."/>
            <person name="Powell H.R."/>
            <person name="Cockram J."/>
            <person name="Jorgensen L.N."/>
            <person name="Benslimane H."/>
            <person name="Strelkov S.E."/>
            <person name="Turner J."/>
            <person name="Liu Z."/>
            <person name="Moffat C.S."/>
        </authorList>
    </citation>
    <scope>NUCLEOTIDE SEQUENCE [LARGE SCALE GENOMIC DNA]</scope>
</reference>
<dbReference type="EC" id="2.7.1.20" evidence="4 11"/>
<evidence type="ECO:0000259" key="12">
    <source>
        <dbReference type="Pfam" id="PF00294"/>
    </source>
</evidence>
<dbReference type="InterPro" id="IPR029056">
    <property type="entry name" value="Ribokinase-like"/>
</dbReference>
<dbReference type="GO" id="GO:0005829">
    <property type="term" value="C:cytosol"/>
    <property type="evidence" value="ECO:0007669"/>
    <property type="project" value="TreeGrafter"/>
</dbReference>
<accession>A0A2W1CZZ9</accession>
<evidence type="ECO:0000256" key="4">
    <source>
        <dbReference type="ARBA" id="ARBA00012119"/>
    </source>
</evidence>
<gene>
    <name evidence="14" type="ORF">Ptr86124_011493</name>
    <name evidence="13" type="ORF">PtrM4_076860</name>
</gene>
<evidence type="ECO:0000256" key="2">
    <source>
        <dbReference type="ARBA" id="ARBA00004801"/>
    </source>
</evidence>
<dbReference type="InterPro" id="IPR002173">
    <property type="entry name" value="Carboh/pur_kinase_PfkB_CS"/>
</dbReference>
<evidence type="ECO:0000256" key="11">
    <source>
        <dbReference type="RuleBase" id="RU368116"/>
    </source>
</evidence>
<keyword evidence="15" id="KW-1185">Reference proteome</keyword>
<evidence type="ECO:0000256" key="6">
    <source>
        <dbReference type="ARBA" id="ARBA00022726"/>
    </source>
</evidence>
<dbReference type="GO" id="GO:0006166">
    <property type="term" value="P:purine ribonucleoside salvage"/>
    <property type="evidence" value="ECO:0007669"/>
    <property type="project" value="UniProtKB-KW"/>
</dbReference>
<dbReference type="Gene3D" id="3.40.1190.20">
    <property type="match status" value="1"/>
</dbReference>
<dbReference type="Proteomes" id="UP000249757">
    <property type="component" value="Unassembled WGS sequence"/>
</dbReference>
<comment type="similarity">
    <text evidence="3 11">Belongs to the carbohydrate kinase PfkB family.</text>
</comment>
<name>A0A2W1CZZ9_9PLEO</name>
<feature type="active site" description="Proton acceptor" evidence="10">
    <location>
        <position position="301"/>
    </location>
</feature>
<proteinExistence type="inferred from homology"/>
<dbReference type="Proteomes" id="UP000245464">
    <property type="component" value="Chromosome 3"/>
</dbReference>
<reference evidence="14" key="2">
    <citation type="submission" date="2021-05" db="EMBL/GenBank/DDBJ databases">
        <authorList>
            <person name="Moolhuijzen P.M."/>
            <person name="Moffat C.S."/>
        </authorList>
    </citation>
    <scope>NUCLEOTIDE SEQUENCE</scope>
    <source>
        <strain evidence="14">86-124</strain>
    </source>
</reference>
<dbReference type="AlphaFoldDB" id="A0A2W1CZZ9"/>
<keyword evidence="6 11" id="KW-0660">Purine salvage</keyword>
<dbReference type="SUPFAM" id="SSF53613">
    <property type="entry name" value="Ribokinase-like"/>
    <property type="match status" value="1"/>
</dbReference>
<dbReference type="InterPro" id="IPR001805">
    <property type="entry name" value="Adenokinase"/>
</dbReference>